<reference evidence="2" key="1">
    <citation type="submission" date="2021-02" db="EMBL/GenBank/DDBJ databases">
        <authorList>
            <person name="Nowell W R."/>
        </authorList>
    </citation>
    <scope>NUCLEOTIDE SEQUENCE</scope>
</reference>
<dbReference type="EMBL" id="CAJNOM010000843">
    <property type="protein sequence ID" value="CAF1570655.1"/>
    <property type="molecule type" value="Genomic_DNA"/>
</dbReference>
<dbReference type="Gene3D" id="3.40.50.300">
    <property type="entry name" value="P-loop containing nucleotide triphosphate hydrolases"/>
    <property type="match status" value="1"/>
</dbReference>
<dbReference type="CDD" id="cd00882">
    <property type="entry name" value="Ras_like_GTPase"/>
    <property type="match status" value="1"/>
</dbReference>
<evidence type="ECO:0000313" key="3">
    <source>
        <dbReference type="EMBL" id="CAF1570655.1"/>
    </source>
</evidence>
<name>A0A815D4V2_9BILA</name>
<gene>
    <name evidence="2" type="ORF">BJG266_LOCUS31848</name>
    <name evidence="3" type="ORF">QVE165_LOCUS48797</name>
</gene>
<dbReference type="Proteomes" id="UP000663877">
    <property type="component" value="Unassembled WGS sequence"/>
</dbReference>
<dbReference type="GO" id="GO:0005525">
    <property type="term" value="F:GTP binding"/>
    <property type="evidence" value="ECO:0007669"/>
    <property type="project" value="InterPro"/>
</dbReference>
<feature type="domain" description="G" evidence="1">
    <location>
        <begin position="57"/>
        <end position="152"/>
    </location>
</feature>
<dbReference type="SUPFAM" id="SSF52540">
    <property type="entry name" value="P-loop containing nucleoside triphosphate hydrolases"/>
    <property type="match status" value="1"/>
</dbReference>
<dbReference type="Pfam" id="PF01926">
    <property type="entry name" value="MMR_HSR1"/>
    <property type="match status" value="1"/>
</dbReference>
<organism evidence="2 5">
    <name type="scientific">Adineta steineri</name>
    <dbReference type="NCBI Taxonomy" id="433720"/>
    <lineage>
        <taxon>Eukaryota</taxon>
        <taxon>Metazoa</taxon>
        <taxon>Spiralia</taxon>
        <taxon>Gnathifera</taxon>
        <taxon>Rotifera</taxon>
        <taxon>Eurotatoria</taxon>
        <taxon>Bdelloidea</taxon>
        <taxon>Adinetida</taxon>
        <taxon>Adinetidae</taxon>
        <taxon>Adineta</taxon>
    </lineage>
</organism>
<dbReference type="OrthoDB" id="188276at2759"/>
<dbReference type="AlphaFoldDB" id="A0A815D4V2"/>
<proteinExistence type="predicted"/>
<evidence type="ECO:0000259" key="1">
    <source>
        <dbReference type="Pfam" id="PF01926"/>
    </source>
</evidence>
<dbReference type="EMBL" id="CAJNOI010000493">
    <property type="protein sequence ID" value="CAF1292946.1"/>
    <property type="molecule type" value="Genomic_DNA"/>
</dbReference>
<evidence type="ECO:0000313" key="2">
    <source>
        <dbReference type="EMBL" id="CAF1292946.1"/>
    </source>
</evidence>
<dbReference type="Proteomes" id="UP000663832">
    <property type="component" value="Unassembled WGS sequence"/>
</dbReference>
<keyword evidence="4" id="KW-1185">Reference proteome</keyword>
<comment type="caution">
    <text evidence="2">The sequence shown here is derived from an EMBL/GenBank/DDBJ whole genome shotgun (WGS) entry which is preliminary data.</text>
</comment>
<dbReference type="InterPro" id="IPR027417">
    <property type="entry name" value="P-loop_NTPase"/>
</dbReference>
<accession>A0A815D4V2</accession>
<sequence>MNTASEAISFWTLLCHELNLPPDTPRNEIVSKYLGHETTTWGDLLIQQIQAQGHVNRILVIGQTGVGKSSLINLLAGEHVTNDSDSAVGCTFDHVTVRIVHDGQIIELIDTVGLNENSKGTVTDEQAIEKLFEFIRSNQRGFNLLLFVMKKGRLNEMFETNFELFSSVVSSGRIPAVLFISQCESDDPMNIWLKDYTNQQMINRFHFAEVVCGTTKAGGRFGEKLRPLREETKNAVWKSIITKMSKKPIQIGDSRQLIEKIKDMWSNFWRPNPTYPDGLRRATRSENVTTPHTNVIWSWILSIYKLFFPDPQQPRTRDVADGYVDVETWK</sequence>
<dbReference type="InterPro" id="IPR006073">
    <property type="entry name" value="GTP-bd"/>
</dbReference>
<evidence type="ECO:0000313" key="5">
    <source>
        <dbReference type="Proteomes" id="UP000663877"/>
    </source>
</evidence>
<protein>
    <recommendedName>
        <fullName evidence="1">G domain-containing protein</fullName>
    </recommendedName>
</protein>
<evidence type="ECO:0000313" key="4">
    <source>
        <dbReference type="Proteomes" id="UP000663832"/>
    </source>
</evidence>